<reference evidence="2 3" key="1">
    <citation type="submission" date="2019-07" db="EMBL/GenBank/DDBJ databases">
        <title>Whole genome shotgun sequence of Kocuria turfanensis NBRC 107627.</title>
        <authorList>
            <person name="Hosoyama A."/>
            <person name="Uohara A."/>
            <person name="Ohji S."/>
            <person name="Ichikawa N."/>
        </authorList>
    </citation>
    <scope>NUCLEOTIDE SEQUENCE [LARGE SCALE GENOMIC DNA]</scope>
    <source>
        <strain evidence="2 3">NBRC 107627</strain>
    </source>
</reference>
<evidence type="ECO:0000313" key="3">
    <source>
        <dbReference type="Proteomes" id="UP000321103"/>
    </source>
</evidence>
<feature type="compositionally biased region" description="Basic and acidic residues" evidence="1">
    <location>
        <begin position="102"/>
        <end position="111"/>
    </location>
</feature>
<evidence type="ECO:0000313" key="2">
    <source>
        <dbReference type="EMBL" id="GEO94709.1"/>
    </source>
</evidence>
<organism evidence="2 3">
    <name type="scientific">Kocuria turfanensis</name>
    <dbReference type="NCBI Taxonomy" id="388357"/>
    <lineage>
        <taxon>Bacteria</taxon>
        <taxon>Bacillati</taxon>
        <taxon>Actinomycetota</taxon>
        <taxon>Actinomycetes</taxon>
        <taxon>Micrococcales</taxon>
        <taxon>Micrococcaceae</taxon>
        <taxon>Kocuria</taxon>
    </lineage>
</organism>
<feature type="region of interest" description="Disordered" evidence="1">
    <location>
        <begin position="24"/>
        <end position="45"/>
    </location>
</feature>
<dbReference type="Proteomes" id="UP000321103">
    <property type="component" value="Unassembled WGS sequence"/>
</dbReference>
<evidence type="ECO:0000256" key="1">
    <source>
        <dbReference type="SAM" id="MobiDB-lite"/>
    </source>
</evidence>
<accession>A0A512IAJ2</accession>
<dbReference type="AlphaFoldDB" id="A0A512IAJ2"/>
<name>A0A512IAJ2_9MICC</name>
<keyword evidence="3" id="KW-1185">Reference proteome</keyword>
<gene>
    <name evidence="2" type="ORF">KTU01_08320</name>
</gene>
<protein>
    <submittedName>
        <fullName evidence="2">Uncharacterized protein</fullName>
    </submittedName>
</protein>
<dbReference type="EMBL" id="BJZS01000026">
    <property type="protein sequence ID" value="GEO94709.1"/>
    <property type="molecule type" value="Genomic_DNA"/>
</dbReference>
<proteinExistence type="predicted"/>
<sequence>MQATEAATSTSAIRRSRLFRSLPRVSINRRTTNKTAAGSRSSADPMCRLWAGSPRLSASNPCAPVSAAPPVLSEPLLRPTCAPVLRTGTARSQSTACPLGERCPEGPKLDW</sequence>
<comment type="caution">
    <text evidence="2">The sequence shown here is derived from an EMBL/GenBank/DDBJ whole genome shotgun (WGS) entry which is preliminary data.</text>
</comment>
<feature type="region of interest" description="Disordered" evidence="1">
    <location>
        <begin position="91"/>
        <end position="111"/>
    </location>
</feature>
<feature type="compositionally biased region" description="Polar residues" evidence="1">
    <location>
        <begin position="28"/>
        <end position="42"/>
    </location>
</feature>